<dbReference type="OrthoDB" id="5137249at2"/>
<comment type="subcellular location">
    <subcellularLocation>
        <location evidence="1">Cell membrane</location>
        <topology evidence="1">Multi-pass membrane protein</topology>
    </subcellularLocation>
</comment>
<dbReference type="Proteomes" id="UP000199136">
    <property type="component" value="Unassembled WGS sequence"/>
</dbReference>
<dbReference type="STRING" id="82801.SAMN04488506_0354"/>
<dbReference type="GO" id="GO:0005886">
    <property type="term" value="C:plasma membrane"/>
    <property type="evidence" value="ECO:0007669"/>
    <property type="project" value="UniProtKB-SubCell"/>
</dbReference>
<dbReference type="PANTHER" id="PTHR30287">
    <property type="entry name" value="MEMBRANE COMPONENT OF PREDICTED ABC SUPERFAMILY METABOLITE UPTAKE TRANSPORTER"/>
    <property type="match status" value="1"/>
</dbReference>
<evidence type="ECO:0000256" key="3">
    <source>
        <dbReference type="ARBA" id="ARBA00022692"/>
    </source>
</evidence>
<evidence type="ECO:0000259" key="8">
    <source>
        <dbReference type="Pfam" id="PF02687"/>
    </source>
</evidence>
<keyword evidence="3 7" id="KW-0812">Transmembrane</keyword>
<evidence type="ECO:0000256" key="6">
    <source>
        <dbReference type="SAM" id="Coils"/>
    </source>
</evidence>
<evidence type="ECO:0000313" key="9">
    <source>
        <dbReference type="EMBL" id="SFQ02410.1"/>
    </source>
</evidence>
<dbReference type="SUPFAM" id="SSF57997">
    <property type="entry name" value="Tropomyosin"/>
    <property type="match status" value="1"/>
</dbReference>
<evidence type="ECO:0000256" key="2">
    <source>
        <dbReference type="ARBA" id="ARBA00022475"/>
    </source>
</evidence>
<organism evidence="9 10">
    <name type="scientific">Desemzia incerta</name>
    <dbReference type="NCBI Taxonomy" id="82801"/>
    <lineage>
        <taxon>Bacteria</taxon>
        <taxon>Bacillati</taxon>
        <taxon>Bacillota</taxon>
        <taxon>Bacilli</taxon>
        <taxon>Lactobacillales</taxon>
        <taxon>Carnobacteriaceae</taxon>
        <taxon>Desemzia</taxon>
    </lineage>
</organism>
<evidence type="ECO:0000256" key="5">
    <source>
        <dbReference type="ARBA" id="ARBA00023136"/>
    </source>
</evidence>
<evidence type="ECO:0000313" key="10">
    <source>
        <dbReference type="Proteomes" id="UP000199136"/>
    </source>
</evidence>
<feature type="transmembrane region" description="Helical" evidence="7">
    <location>
        <begin position="832"/>
        <end position="852"/>
    </location>
</feature>
<feature type="transmembrane region" description="Helical" evidence="7">
    <location>
        <begin position="21"/>
        <end position="38"/>
    </location>
</feature>
<sequence length="1194" mass="133223">MKKKALWKDIFREISKSKMRFLSIFLIILLGVAFYSGIKATSPDMIDTADTYYRKQDLMDVKVLSTYGLTEEDIQLLEQMEGNSVEAAYTQDVILEETDLTTKVVSLPNDQKNDLNKPLIVEGRLPEKSGEIALDARSAYAEEYAIGETVTFKTDDNAVDLEDSFTGLLYEVVGFVNSPQFIENNARGNTSIGAGTLDGFAFIPEKDFTLDVYTEAYLTFANVKDSQSYSSEYESQIEDNQTAVEELLKDRPEERRDEITQRIQDEIDKGQAEIDDGLKEIEEGKQALEDAEAELANARAELDEGWQEYENGIETFETEIADGQATIDQKRQELENARIEIIDGKAELEVAQEELDESRAMLEQERANAETQVANSTAAIQNAQETIVVPINSIPAQQQNTLLSGAQAISPEMTGLIRGYFDGTVPAQTVLDAVNEVEAASAEDESSENRESLAEWITLARSVVQIPGMSVSLNTQVQVVEQLRTMDVQLGDLMSQYYDGAVPPNNTIEALSSAESRVNAIDQQLDAYEAELNAGQNQINQQRAELEAAETEIANGQAALEEAQNQLYQETENRQAELEEARLELEQGEEEYEDGLEEFETEKSDAETEIADAETEIAKGQRELDKAKAELEDITLPEYYVLDRTTNPGYAEFKDNAERIASIAQVFPVFFFLIAALVSLTTLTRMVDEQRTQIGTLKALGYTNWDISKKFLVYATLASLSGAMIGLIIGFHLFPTIIINAYGSLYNLSEVQISYYPQDMAISLLIAFLCTSVTAFVAVRVSLQSNAAELMRPKAPKVGKRILLERVPFIWDRFAFTQKITARNLFRYKRRMFMTVAGIAGCTALLLTGFGLSDSISDVGGLQYGKINQYDGIIALDTDAEEIEKEEYTQLIAETPEITSTLNVYQEIYQAEESGVNPQDVTLFVPESTDQLADFVRLNDRSSGEEYELSNDGAIISEKLADLFDLQVGDTLLLEDADNEQIEVTVDQITENYLQHFVYLTPEYYETVVGELPEATTQLVNFNESASWENDFGQELTQLDAVLGVTFTSVISNSFKDTLESLVIVTLVLVVSAALLAFVVLYNLTNINVSERIRELSTIKVLGFYDKEVTMYVYRENFLLTLMGIVVGLVLGLILHGFVLNTAELDIMMFSPVIAVSSYIYSALLTILFSTLVMVFMHVKLKNVDMLEALKTIE</sequence>
<dbReference type="InterPro" id="IPR038766">
    <property type="entry name" value="Membrane_comp_ABC_pdt"/>
</dbReference>
<dbReference type="EMBL" id="FOXW01000001">
    <property type="protein sequence ID" value="SFQ02410.1"/>
    <property type="molecule type" value="Genomic_DNA"/>
</dbReference>
<keyword evidence="2" id="KW-1003">Cell membrane</keyword>
<feature type="transmembrane region" description="Helical" evidence="7">
    <location>
        <begin position="762"/>
        <end position="783"/>
    </location>
</feature>
<name>A0A1I5V4M7_9LACT</name>
<feature type="domain" description="ABC3 transporter permease C-terminal" evidence="8">
    <location>
        <begin position="1068"/>
        <end position="1178"/>
    </location>
</feature>
<proteinExistence type="predicted"/>
<keyword evidence="6" id="KW-0175">Coiled coil</keyword>
<feature type="coiled-coil region" evidence="6">
    <location>
        <begin position="511"/>
        <end position="630"/>
    </location>
</feature>
<keyword evidence="10" id="KW-1185">Reference proteome</keyword>
<dbReference type="RefSeq" id="WP_092479425.1">
    <property type="nucleotide sequence ID" value="NZ_FOXW01000001.1"/>
</dbReference>
<evidence type="ECO:0000256" key="1">
    <source>
        <dbReference type="ARBA" id="ARBA00004651"/>
    </source>
</evidence>
<reference evidence="9 10" key="1">
    <citation type="submission" date="2016-10" db="EMBL/GenBank/DDBJ databases">
        <authorList>
            <person name="de Groot N.N."/>
        </authorList>
    </citation>
    <scope>NUCLEOTIDE SEQUENCE [LARGE SCALE GENOMIC DNA]</scope>
    <source>
        <strain evidence="9 10">DSM 20581</strain>
    </source>
</reference>
<dbReference type="PANTHER" id="PTHR30287:SF1">
    <property type="entry name" value="INNER MEMBRANE PROTEIN"/>
    <property type="match status" value="1"/>
</dbReference>
<keyword evidence="4 7" id="KW-1133">Transmembrane helix</keyword>
<gene>
    <name evidence="9" type="ORF">SAMN04488506_0354</name>
</gene>
<feature type="domain" description="ABC3 transporter permease C-terminal" evidence="8">
    <location>
        <begin position="666"/>
        <end position="784"/>
    </location>
</feature>
<keyword evidence="5 7" id="KW-0472">Membrane</keyword>
<evidence type="ECO:0000256" key="4">
    <source>
        <dbReference type="ARBA" id="ARBA00022989"/>
    </source>
</evidence>
<feature type="coiled-coil region" evidence="6">
    <location>
        <begin position="274"/>
        <end position="386"/>
    </location>
</feature>
<dbReference type="AlphaFoldDB" id="A0A1I5V4M7"/>
<feature type="transmembrane region" description="Helical" evidence="7">
    <location>
        <begin position="1118"/>
        <end position="1139"/>
    </location>
</feature>
<evidence type="ECO:0000256" key="7">
    <source>
        <dbReference type="SAM" id="Phobius"/>
    </source>
</evidence>
<feature type="transmembrane region" description="Helical" evidence="7">
    <location>
        <begin position="711"/>
        <end position="742"/>
    </location>
</feature>
<feature type="transmembrane region" description="Helical" evidence="7">
    <location>
        <begin position="663"/>
        <end position="683"/>
    </location>
</feature>
<feature type="transmembrane region" description="Helical" evidence="7">
    <location>
        <begin position="1159"/>
        <end position="1179"/>
    </location>
</feature>
<dbReference type="Gene3D" id="1.10.287.1490">
    <property type="match status" value="1"/>
</dbReference>
<dbReference type="InterPro" id="IPR003838">
    <property type="entry name" value="ABC3_permease_C"/>
</dbReference>
<feature type="transmembrane region" description="Helical" evidence="7">
    <location>
        <begin position="1062"/>
        <end position="1084"/>
    </location>
</feature>
<protein>
    <submittedName>
        <fullName evidence="9">Putative ABC transport system permease protein</fullName>
    </submittedName>
</protein>
<dbReference type="Pfam" id="PF02687">
    <property type="entry name" value="FtsX"/>
    <property type="match status" value="2"/>
</dbReference>
<accession>A0A1I5V4M7</accession>